<dbReference type="GO" id="GO:0015031">
    <property type="term" value="P:protein transport"/>
    <property type="evidence" value="ECO:0007669"/>
    <property type="project" value="UniProtKB-KW"/>
</dbReference>
<evidence type="ECO:0000256" key="9">
    <source>
        <dbReference type="ARBA" id="ARBA00023136"/>
    </source>
</evidence>
<feature type="transmembrane region" description="Helical" evidence="10">
    <location>
        <begin position="20"/>
        <end position="39"/>
    </location>
</feature>
<evidence type="ECO:0000256" key="8">
    <source>
        <dbReference type="ARBA" id="ARBA00023010"/>
    </source>
</evidence>
<comment type="subcellular location">
    <subcellularLocation>
        <location evidence="1">Cell membrane</location>
        <topology evidence="1">Single-pass membrane protein</topology>
    </subcellularLocation>
</comment>
<comment type="similarity">
    <text evidence="2">Belongs to the YajC family.</text>
</comment>
<evidence type="ECO:0000256" key="4">
    <source>
        <dbReference type="ARBA" id="ARBA00022475"/>
    </source>
</evidence>
<keyword evidence="6" id="KW-0653">Protein transport</keyword>
<dbReference type="GO" id="GO:0005886">
    <property type="term" value="C:plasma membrane"/>
    <property type="evidence" value="ECO:0007669"/>
    <property type="project" value="UniProtKB-SubCell"/>
</dbReference>
<evidence type="ECO:0000313" key="12">
    <source>
        <dbReference type="Proteomes" id="UP000179034"/>
    </source>
</evidence>
<keyword evidence="9 10" id="KW-0472">Membrane</keyword>
<dbReference type="PANTHER" id="PTHR33909:SF1">
    <property type="entry name" value="SEC TRANSLOCON ACCESSORY COMPLEX SUBUNIT YAJC"/>
    <property type="match status" value="1"/>
</dbReference>
<evidence type="ECO:0000256" key="3">
    <source>
        <dbReference type="ARBA" id="ARBA00022448"/>
    </source>
</evidence>
<dbReference type="Pfam" id="PF02699">
    <property type="entry name" value="YajC"/>
    <property type="match status" value="1"/>
</dbReference>
<evidence type="ECO:0000256" key="1">
    <source>
        <dbReference type="ARBA" id="ARBA00004162"/>
    </source>
</evidence>
<evidence type="ECO:0000256" key="6">
    <source>
        <dbReference type="ARBA" id="ARBA00022927"/>
    </source>
</evidence>
<dbReference type="NCBIfam" id="TIGR00739">
    <property type="entry name" value="yajC"/>
    <property type="match status" value="1"/>
</dbReference>
<keyword evidence="5 10" id="KW-0812">Transmembrane</keyword>
<dbReference type="PRINTS" id="PR01853">
    <property type="entry name" value="YAJCTRNLCASE"/>
</dbReference>
<evidence type="ECO:0000256" key="5">
    <source>
        <dbReference type="ARBA" id="ARBA00022692"/>
    </source>
</evidence>
<reference evidence="11 12" key="1">
    <citation type="journal article" date="2016" name="Nat. Commun.">
        <title>Thousands of microbial genomes shed light on interconnected biogeochemical processes in an aquifer system.</title>
        <authorList>
            <person name="Anantharaman K."/>
            <person name="Brown C.T."/>
            <person name="Hug L.A."/>
            <person name="Sharon I."/>
            <person name="Castelle C.J."/>
            <person name="Probst A.J."/>
            <person name="Thomas B.C."/>
            <person name="Singh A."/>
            <person name="Wilkins M.J."/>
            <person name="Karaoz U."/>
            <person name="Brodie E.L."/>
            <person name="Williams K.H."/>
            <person name="Hubbard S.S."/>
            <person name="Banfield J.F."/>
        </authorList>
    </citation>
    <scope>NUCLEOTIDE SEQUENCE [LARGE SCALE GENOMIC DNA]</scope>
</reference>
<sequence length="107" mass="11790">MPSFIALLMALAPSSSGSGGLISLLPIIAMVAIIYFLLIRPQQKEQKRHREMIESLSKGDEVITAGGLYGRIVALNEEKITLKVAENTRVVVERSKVARVKERGKEE</sequence>
<evidence type="ECO:0000313" key="11">
    <source>
        <dbReference type="EMBL" id="OGF98006.1"/>
    </source>
</evidence>
<evidence type="ECO:0000256" key="7">
    <source>
        <dbReference type="ARBA" id="ARBA00022989"/>
    </source>
</evidence>
<keyword evidence="8" id="KW-0811">Translocation</keyword>
<dbReference type="AlphaFoldDB" id="A0A1F5YDG9"/>
<protein>
    <submittedName>
        <fullName evidence="11">Preprotein translocase subunit YajC</fullName>
    </submittedName>
</protein>
<organism evidence="11 12">
    <name type="scientific">Candidatus Glassbacteria bacterium RBG_16_58_8</name>
    <dbReference type="NCBI Taxonomy" id="1817866"/>
    <lineage>
        <taxon>Bacteria</taxon>
        <taxon>Candidatus Glassiibacteriota</taxon>
    </lineage>
</organism>
<proteinExistence type="inferred from homology"/>
<evidence type="ECO:0000256" key="10">
    <source>
        <dbReference type="SAM" id="Phobius"/>
    </source>
</evidence>
<keyword evidence="7 10" id="KW-1133">Transmembrane helix</keyword>
<evidence type="ECO:0000256" key="2">
    <source>
        <dbReference type="ARBA" id="ARBA00006742"/>
    </source>
</evidence>
<dbReference type="PANTHER" id="PTHR33909">
    <property type="entry name" value="SEC TRANSLOCON ACCESSORY COMPLEX SUBUNIT YAJC"/>
    <property type="match status" value="1"/>
</dbReference>
<accession>A0A1F5YDG9</accession>
<keyword evidence="3" id="KW-0813">Transport</keyword>
<dbReference type="EMBL" id="MFIW01000024">
    <property type="protein sequence ID" value="OGF98006.1"/>
    <property type="molecule type" value="Genomic_DNA"/>
</dbReference>
<dbReference type="Proteomes" id="UP000179034">
    <property type="component" value="Unassembled WGS sequence"/>
</dbReference>
<dbReference type="InterPro" id="IPR003849">
    <property type="entry name" value="Preprotein_translocase_YajC"/>
</dbReference>
<name>A0A1F5YDG9_9BACT</name>
<keyword evidence="4" id="KW-1003">Cell membrane</keyword>
<comment type="caution">
    <text evidence="11">The sequence shown here is derived from an EMBL/GenBank/DDBJ whole genome shotgun (WGS) entry which is preliminary data.</text>
</comment>
<gene>
    <name evidence="11" type="ORF">A2Z06_04900</name>
</gene>
<dbReference type="SMART" id="SM01323">
    <property type="entry name" value="YajC"/>
    <property type="match status" value="1"/>
</dbReference>